<evidence type="ECO:0000313" key="2">
    <source>
        <dbReference type="EMBL" id="MDO7857229.1"/>
    </source>
</evidence>
<name>A0AA42K3E7_9GAMM</name>
<evidence type="ECO:0000313" key="4">
    <source>
        <dbReference type="Proteomes" id="UP001176478"/>
    </source>
</evidence>
<dbReference type="Proteomes" id="UP001176478">
    <property type="component" value="Unassembled WGS sequence"/>
</dbReference>
<dbReference type="AlphaFoldDB" id="A0AA42K3E7"/>
<sequence>MENIRDMKLSDFEYNYSNVINNKYDGIYAGFNNSYETALDYFKRMRDALSLGYNYIFSETDKVALSISDNTHAIELETRSTLEGLITYTNELYSTNHQVYGDSNITVLMKQVTDEIELMESRAAYFQAKLDAMNQEKNSFLIQSNSLDYSGCEFHLVIDDMVVCLEKEISKLLESVALHKAFAHHLDDVNKCMLEFVSVSELWMNDYAQYTIYTQDNADVSKLAELIREQKVYLSYFAS</sequence>
<dbReference type="RefSeq" id="WP_166687300.1">
    <property type="nucleotide sequence ID" value="NZ_JARRYG010000034.1"/>
</dbReference>
<gene>
    <name evidence="1" type="ORF">P7V44_21120</name>
    <name evidence="2" type="ORF">Q5E86_12920</name>
</gene>
<comment type="caution">
    <text evidence="1">The sequence shown here is derived from an EMBL/GenBank/DDBJ whole genome shotgun (WGS) entry which is preliminary data.</text>
</comment>
<dbReference type="EMBL" id="JARRYG010000034">
    <property type="protein sequence ID" value="MDG4698732.1"/>
    <property type="molecule type" value="Genomic_DNA"/>
</dbReference>
<reference evidence="2" key="3">
    <citation type="journal article" date="2024" name="Int. J. Antimicrob. Agents">
        <title>Identification of a novel Providencia species showing multi-drug-resistant in three patients with hospital-acquired infection.</title>
        <authorList>
            <person name="Yang W."/>
            <person name="Chen J."/>
            <person name="Yang F."/>
            <person name="Ji P."/>
            <person name="Shen S."/>
            <person name="Yin D."/>
            <person name="Hu F."/>
        </authorList>
    </citation>
    <scope>NUCLEOTIDE SEQUENCE</scope>
    <source>
        <strain evidence="2">CRE-138-0111</strain>
    </source>
</reference>
<evidence type="ECO:0000313" key="3">
    <source>
        <dbReference type="Proteomes" id="UP001156701"/>
    </source>
</evidence>
<keyword evidence="4" id="KW-1185">Reference proteome</keyword>
<dbReference type="EMBL" id="JAUQTG010000007">
    <property type="protein sequence ID" value="MDO7857229.1"/>
    <property type="molecule type" value="Genomic_DNA"/>
</dbReference>
<dbReference type="Proteomes" id="UP001156701">
    <property type="component" value="Unassembled WGS sequence"/>
</dbReference>
<protein>
    <submittedName>
        <fullName evidence="1">Uncharacterized protein</fullName>
    </submittedName>
</protein>
<organism evidence="1 3">
    <name type="scientific">Providencia huashanensis</name>
    <dbReference type="NCBI Taxonomy" id="3037798"/>
    <lineage>
        <taxon>Bacteria</taxon>
        <taxon>Pseudomonadati</taxon>
        <taxon>Pseudomonadota</taxon>
        <taxon>Gammaproteobacteria</taxon>
        <taxon>Enterobacterales</taxon>
        <taxon>Morganellaceae</taxon>
        <taxon>Providencia</taxon>
    </lineage>
</organism>
<reference evidence="2" key="2">
    <citation type="submission" date="2023-07" db="EMBL/GenBank/DDBJ databases">
        <authorList>
            <person name="Yang W."/>
            <person name="Chen J."/>
            <person name="Ji P."/>
            <person name="Hu F."/>
        </authorList>
    </citation>
    <scope>NUCLEOTIDE SEQUENCE</scope>
    <source>
        <strain evidence="2">CRE-138-0111</strain>
    </source>
</reference>
<reference evidence="1" key="1">
    <citation type="submission" date="2023-03" db="EMBL/GenBank/DDBJ databases">
        <title>a new species belonging to Providencia genus.</title>
        <authorList>
            <person name="Yang W."/>
            <person name="Hu F."/>
            <person name="Shen S."/>
            <person name="Ding L."/>
            <person name="Yin D."/>
        </authorList>
    </citation>
    <scope>NUCLEOTIDE SEQUENCE</scope>
    <source>
        <strain evidence="1">CRE-3FA-0001</strain>
    </source>
</reference>
<proteinExistence type="predicted"/>
<evidence type="ECO:0000313" key="1">
    <source>
        <dbReference type="EMBL" id="MDG4698732.1"/>
    </source>
</evidence>
<accession>A0AA42K3E7</accession>